<sequence>MDFSSIQDIDFQILQWFNGSNNVILDQLVMALTSGFTWIPLYLVLFIIVMRNNETIGQIGLIVGCAFLCILFADGIAEGIIKPLAARWRPSNDPLVKYSVQVVDNLRLKDYSFCSAHAANTMAIAVFFSLLVRSRMLTFTLIAWSLVNCWTRLYLGVHYPLDIVCGMLLGMVVGTLVYLFFHRMYRRMSPEIKYVSNQYTSTGYDCDDIDMIMTVLMLTLVYVILRAVVLMTGL</sequence>
<evidence type="ECO:0000259" key="2">
    <source>
        <dbReference type="SMART" id="SM00014"/>
    </source>
</evidence>
<organism evidence="3 4">
    <name type="scientific">Segatella copri</name>
    <dbReference type="NCBI Taxonomy" id="165179"/>
    <lineage>
        <taxon>Bacteria</taxon>
        <taxon>Pseudomonadati</taxon>
        <taxon>Bacteroidota</taxon>
        <taxon>Bacteroidia</taxon>
        <taxon>Bacteroidales</taxon>
        <taxon>Prevotellaceae</taxon>
        <taxon>Segatella</taxon>
    </lineage>
</organism>
<feature type="transmembrane region" description="Helical" evidence="1">
    <location>
        <begin position="61"/>
        <end position="81"/>
    </location>
</feature>
<dbReference type="AlphaFoldDB" id="A0A6G1VKS2"/>
<reference evidence="3 4" key="1">
    <citation type="submission" date="2019-09" db="EMBL/GenBank/DDBJ databases">
        <title>Distinct polysaccharide growth profiles of human intestinal Prevotella copri isolates.</title>
        <authorList>
            <person name="Fehlner-Peach H."/>
            <person name="Magnabosco C."/>
            <person name="Raghavan V."/>
            <person name="Scher J.U."/>
            <person name="Tett A."/>
            <person name="Cox L.M."/>
            <person name="Gottsegen C."/>
            <person name="Watters A."/>
            <person name="Wiltshire- Gordon J.D."/>
            <person name="Segata N."/>
            <person name="Bonneau R."/>
            <person name="Littman D.R."/>
        </authorList>
    </citation>
    <scope>NUCLEOTIDE SEQUENCE [LARGE SCALE GENOMIC DNA]</scope>
    <source>
        <strain evidence="4">iAA917</strain>
    </source>
</reference>
<dbReference type="SUPFAM" id="SSF48317">
    <property type="entry name" value="Acid phosphatase/Vanadium-dependent haloperoxidase"/>
    <property type="match status" value="1"/>
</dbReference>
<keyword evidence="1" id="KW-1133">Transmembrane helix</keyword>
<evidence type="ECO:0000313" key="4">
    <source>
        <dbReference type="Proteomes" id="UP000477980"/>
    </source>
</evidence>
<feature type="domain" description="Phosphatidic acid phosphatase type 2/haloperoxidase" evidence="2">
    <location>
        <begin position="62"/>
        <end position="178"/>
    </location>
</feature>
<accession>A0A6G1VKS2</accession>
<dbReference type="Pfam" id="PF01569">
    <property type="entry name" value="PAP2"/>
    <property type="match status" value="1"/>
</dbReference>
<feature type="transmembrane region" description="Helical" evidence="1">
    <location>
        <begin position="28"/>
        <end position="49"/>
    </location>
</feature>
<dbReference type="InterPro" id="IPR000326">
    <property type="entry name" value="PAP2/HPO"/>
</dbReference>
<protein>
    <submittedName>
        <fullName evidence="3">Phosphatase PAP2 family protein</fullName>
    </submittedName>
</protein>
<gene>
    <name evidence="3" type="ORF">F7D25_06700</name>
</gene>
<feature type="transmembrane region" description="Helical" evidence="1">
    <location>
        <begin position="211"/>
        <end position="231"/>
    </location>
</feature>
<dbReference type="OrthoDB" id="9789113at2"/>
<dbReference type="PANTHER" id="PTHR14969:SF13">
    <property type="entry name" value="AT30094P"/>
    <property type="match status" value="1"/>
</dbReference>
<comment type="caution">
    <text evidence="3">The sequence shown here is derived from an EMBL/GenBank/DDBJ whole genome shotgun (WGS) entry which is preliminary data.</text>
</comment>
<dbReference type="PANTHER" id="PTHR14969">
    <property type="entry name" value="SPHINGOSINE-1-PHOSPHATE PHOSPHOHYDROLASE"/>
    <property type="match status" value="1"/>
</dbReference>
<evidence type="ECO:0000256" key="1">
    <source>
        <dbReference type="SAM" id="Phobius"/>
    </source>
</evidence>
<feature type="transmembrane region" description="Helical" evidence="1">
    <location>
        <begin position="115"/>
        <end position="132"/>
    </location>
</feature>
<proteinExistence type="predicted"/>
<evidence type="ECO:0000313" key="3">
    <source>
        <dbReference type="EMBL" id="MQP14097.1"/>
    </source>
</evidence>
<name>A0A6G1VKS2_9BACT</name>
<feature type="transmembrane region" description="Helical" evidence="1">
    <location>
        <begin position="161"/>
        <end position="181"/>
    </location>
</feature>
<keyword evidence="1" id="KW-0812">Transmembrane</keyword>
<dbReference type="SMART" id="SM00014">
    <property type="entry name" value="acidPPc"/>
    <property type="match status" value="1"/>
</dbReference>
<feature type="transmembrane region" description="Helical" evidence="1">
    <location>
        <begin position="137"/>
        <end position="155"/>
    </location>
</feature>
<dbReference type="Gene3D" id="1.20.144.10">
    <property type="entry name" value="Phosphatidic acid phosphatase type 2/haloperoxidase"/>
    <property type="match status" value="1"/>
</dbReference>
<dbReference type="Proteomes" id="UP000477980">
    <property type="component" value="Unassembled WGS sequence"/>
</dbReference>
<dbReference type="InterPro" id="IPR036938">
    <property type="entry name" value="PAP2/HPO_sf"/>
</dbReference>
<dbReference type="RefSeq" id="WP_118311053.1">
    <property type="nucleotide sequence ID" value="NZ_JAQEAK010000055.1"/>
</dbReference>
<keyword evidence="1" id="KW-0472">Membrane</keyword>
<dbReference type="EMBL" id="VZAH01000077">
    <property type="protein sequence ID" value="MQP14097.1"/>
    <property type="molecule type" value="Genomic_DNA"/>
</dbReference>
<dbReference type="CDD" id="cd03395">
    <property type="entry name" value="PAP2_like_4"/>
    <property type="match status" value="1"/>
</dbReference>